<protein>
    <submittedName>
        <fullName evidence="2">Gamma-1-syntrophin</fullName>
    </submittedName>
</protein>
<feature type="compositionally biased region" description="Polar residues" evidence="1">
    <location>
        <begin position="88"/>
        <end position="107"/>
    </location>
</feature>
<comment type="caution">
    <text evidence="2">The sequence shown here is derived from an EMBL/GenBank/DDBJ whole genome shotgun (WGS) entry which is preliminary data.</text>
</comment>
<feature type="compositionally biased region" description="Low complexity" evidence="1">
    <location>
        <begin position="108"/>
        <end position="132"/>
    </location>
</feature>
<dbReference type="PANTHER" id="PTHR10554">
    <property type="entry name" value="SYNTROPHIN"/>
    <property type="match status" value="1"/>
</dbReference>
<organism evidence="2 3">
    <name type="scientific">Halocaridina rubra</name>
    <name type="common">Hawaiian red shrimp</name>
    <dbReference type="NCBI Taxonomy" id="373956"/>
    <lineage>
        <taxon>Eukaryota</taxon>
        <taxon>Metazoa</taxon>
        <taxon>Ecdysozoa</taxon>
        <taxon>Arthropoda</taxon>
        <taxon>Crustacea</taxon>
        <taxon>Multicrustacea</taxon>
        <taxon>Malacostraca</taxon>
        <taxon>Eumalacostraca</taxon>
        <taxon>Eucarida</taxon>
        <taxon>Decapoda</taxon>
        <taxon>Pleocyemata</taxon>
        <taxon>Caridea</taxon>
        <taxon>Atyoidea</taxon>
        <taxon>Atyidae</taxon>
        <taxon>Halocaridina</taxon>
    </lineage>
</organism>
<evidence type="ECO:0000313" key="3">
    <source>
        <dbReference type="Proteomes" id="UP001381693"/>
    </source>
</evidence>
<gene>
    <name evidence="2" type="primary">SNTG1_2</name>
    <name evidence="2" type="ORF">SK128_013827</name>
</gene>
<feature type="non-terminal residue" evidence="2">
    <location>
        <position position="1"/>
    </location>
</feature>
<proteinExistence type="predicted"/>
<feature type="compositionally biased region" description="Low complexity" evidence="1">
    <location>
        <begin position="76"/>
        <end position="87"/>
    </location>
</feature>
<dbReference type="AlphaFoldDB" id="A0AAN8ZZA0"/>
<dbReference type="GO" id="GO:0005198">
    <property type="term" value="F:structural molecule activity"/>
    <property type="evidence" value="ECO:0007669"/>
    <property type="project" value="InterPro"/>
</dbReference>
<dbReference type="PANTHER" id="PTHR10554:SF1">
    <property type="entry name" value="FI16515P1"/>
    <property type="match status" value="1"/>
</dbReference>
<dbReference type="InterPro" id="IPR015482">
    <property type="entry name" value="Syntrophin"/>
</dbReference>
<dbReference type="Gene3D" id="2.30.29.30">
    <property type="entry name" value="Pleckstrin-homology domain (PH domain)/Phosphotyrosine-binding domain (PTB)"/>
    <property type="match status" value="1"/>
</dbReference>
<dbReference type="SUPFAM" id="SSF50729">
    <property type="entry name" value="PH domain-like"/>
    <property type="match status" value="1"/>
</dbReference>
<keyword evidence="3" id="KW-1185">Reference proteome</keyword>
<evidence type="ECO:0000256" key="1">
    <source>
        <dbReference type="SAM" id="MobiDB-lite"/>
    </source>
</evidence>
<dbReference type="Proteomes" id="UP001381693">
    <property type="component" value="Unassembled WGS sequence"/>
</dbReference>
<dbReference type="EMBL" id="JAXCGZ010019221">
    <property type="protein sequence ID" value="KAK7066400.1"/>
    <property type="molecule type" value="Genomic_DNA"/>
</dbReference>
<sequence>KAWNSGINRGANIVKAGEVASPECVMQVKRPLPGQSAWKRSGDLTTYPVALLAFQYNSSTTDSTTSQLRPEDGWRSPSMPTTPTTPSAANNPLSTTNKISNHTESLVSSNNTSATDSSTTTTNTTNNLNKVNNCRNEAITNSATEGTTTTNGPKVEKQWVDIVTVPLMMAYITRYIFGTDKLRPQAFEVRGINGISTGVVHCEDAAMLSLWIKHITNNIIGLTNLQMKLYNSSFPASEHVLYMGWVCEGVLNQNLPWQNWKPKFIALKGTDIYMFDTPPSNVTKCNCELTSLKSVSRSENIVQRS</sequence>
<dbReference type="GO" id="GO:0016010">
    <property type="term" value="C:dystrophin-associated glycoprotein complex"/>
    <property type="evidence" value="ECO:0007669"/>
    <property type="project" value="TreeGrafter"/>
</dbReference>
<evidence type="ECO:0000313" key="2">
    <source>
        <dbReference type="EMBL" id="KAK7066400.1"/>
    </source>
</evidence>
<accession>A0AAN8ZZA0</accession>
<dbReference type="InterPro" id="IPR011993">
    <property type="entry name" value="PH-like_dom_sf"/>
</dbReference>
<reference evidence="2 3" key="1">
    <citation type="submission" date="2023-11" db="EMBL/GenBank/DDBJ databases">
        <title>Halocaridina rubra genome assembly.</title>
        <authorList>
            <person name="Smith C."/>
        </authorList>
    </citation>
    <scope>NUCLEOTIDE SEQUENCE [LARGE SCALE GENOMIC DNA]</scope>
    <source>
        <strain evidence="2">EP-1</strain>
        <tissue evidence="2">Whole</tissue>
    </source>
</reference>
<name>A0AAN8ZZA0_HALRR</name>
<feature type="region of interest" description="Disordered" evidence="1">
    <location>
        <begin position="60"/>
        <end position="132"/>
    </location>
</feature>